<evidence type="ECO:0000313" key="9">
    <source>
        <dbReference type="EMBL" id="MFI1965430.1"/>
    </source>
</evidence>
<evidence type="ECO:0000256" key="6">
    <source>
        <dbReference type="ARBA" id="ARBA00023136"/>
    </source>
</evidence>
<keyword evidence="3" id="KW-1003">Cell membrane</keyword>
<evidence type="ECO:0000256" key="2">
    <source>
        <dbReference type="ARBA" id="ARBA00022448"/>
    </source>
</evidence>
<dbReference type="PANTHER" id="PTHR43744">
    <property type="entry name" value="ABC TRANSPORTER PERMEASE PROTEIN MG189-RELATED-RELATED"/>
    <property type="match status" value="1"/>
</dbReference>
<evidence type="ECO:0000256" key="5">
    <source>
        <dbReference type="ARBA" id="ARBA00022989"/>
    </source>
</evidence>
<dbReference type="Proteomes" id="UP001611548">
    <property type="component" value="Unassembled WGS sequence"/>
</dbReference>
<dbReference type="RefSeq" id="WP_055470528.1">
    <property type="nucleotide sequence ID" value="NZ_JBIRWE010000005.1"/>
</dbReference>
<name>A0ABW7UUJ7_9ACTN</name>
<dbReference type="InterPro" id="IPR000515">
    <property type="entry name" value="MetI-like"/>
</dbReference>
<evidence type="ECO:0000256" key="7">
    <source>
        <dbReference type="RuleBase" id="RU363032"/>
    </source>
</evidence>
<dbReference type="PROSITE" id="PS50928">
    <property type="entry name" value="ABC_TM1"/>
    <property type="match status" value="1"/>
</dbReference>
<feature type="transmembrane region" description="Helical" evidence="7">
    <location>
        <begin position="84"/>
        <end position="110"/>
    </location>
</feature>
<dbReference type="InterPro" id="IPR035906">
    <property type="entry name" value="MetI-like_sf"/>
</dbReference>
<evidence type="ECO:0000256" key="4">
    <source>
        <dbReference type="ARBA" id="ARBA00022692"/>
    </source>
</evidence>
<keyword evidence="2 7" id="KW-0813">Transport</keyword>
<evidence type="ECO:0000313" key="10">
    <source>
        <dbReference type="Proteomes" id="UP001611548"/>
    </source>
</evidence>
<feature type="transmembrane region" description="Helical" evidence="7">
    <location>
        <begin position="21"/>
        <end position="43"/>
    </location>
</feature>
<comment type="similarity">
    <text evidence="7">Belongs to the binding-protein-dependent transport system permease family.</text>
</comment>
<evidence type="ECO:0000256" key="1">
    <source>
        <dbReference type="ARBA" id="ARBA00004651"/>
    </source>
</evidence>
<gene>
    <name evidence="9" type="ORF">ACH429_15175</name>
</gene>
<accession>A0ABW7UUJ7</accession>
<keyword evidence="5 7" id="KW-1133">Transmembrane helix</keyword>
<dbReference type="PANTHER" id="PTHR43744:SF9">
    <property type="entry name" value="POLYGALACTURONAN_RHAMNOGALACTURONAN TRANSPORT SYSTEM PERMEASE PROTEIN YTCP"/>
    <property type="match status" value="1"/>
</dbReference>
<feature type="transmembrane region" description="Helical" evidence="7">
    <location>
        <begin position="269"/>
        <end position="288"/>
    </location>
</feature>
<dbReference type="Gene3D" id="1.10.3720.10">
    <property type="entry name" value="MetI-like"/>
    <property type="match status" value="1"/>
</dbReference>
<keyword evidence="4 7" id="KW-0812">Transmembrane</keyword>
<feature type="transmembrane region" description="Helical" evidence="7">
    <location>
        <begin position="192"/>
        <end position="217"/>
    </location>
</feature>
<protein>
    <submittedName>
        <fullName evidence="9">Carbohydrate ABC transporter permease</fullName>
    </submittedName>
</protein>
<comment type="subcellular location">
    <subcellularLocation>
        <location evidence="1 7">Cell membrane</location>
        <topology evidence="1 7">Multi-pass membrane protein</topology>
    </subcellularLocation>
</comment>
<reference evidence="9 10" key="1">
    <citation type="submission" date="2024-10" db="EMBL/GenBank/DDBJ databases">
        <title>The Natural Products Discovery Center: Release of the First 8490 Sequenced Strains for Exploring Actinobacteria Biosynthetic Diversity.</title>
        <authorList>
            <person name="Kalkreuter E."/>
            <person name="Kautsar S.A."/>
            <person name="Yang D."/>
            <person name="Bader C.D."/>
            <person name="Teijaro C.N."/>
            <person name="Fluegel L."/>
            <person name="Davis C.M."/>
            <person name="Simpson J.R."/>
            <person name="Lauterbach L."/>
            <person name="Steele A.D."/>
            <person name="Gui C."/>
            <person name="Meng S."/>
            <person name="Li G."/>
            <person name="Viehrig K."/>
            <person name="Ye F."/>
            <person name="Su P."/>
            <person name="Kiefer A.F."/>
            <person name="Nichols A."/>
            <person name="Cepeda A.J."/>
            <person name="Yan W."/>
            <person name="Fan B."/>
            <person name="Jiang Y."/>
            <person name="Adhikari A."/>
            <person name="Zheng C.-J."/>
            <person name="Schuster L."/>
            <person name="Cowan T.M."/>
            <person name="Smanski M.J."/>
            <person name="Chevrette M.G."/>
            <person name="De Carvalho L.P.S."/>
            <person name="Shen B."/>
        </authorList>
    </citation>
    <scope>NUCLEOTIDE SEQUENCE [LARGE SCALE GENOMIC DNA]</scope>
    <source>
        <strain evidence="9 10">NPDC020327</strain>
    </source>
</reference>
<dbReference type="Pfam" id="PF00528">
    <property type="entry name" value="BPD_transp_1"/>
    <property type="match status" value="1"/>
</dbReference>
<feature type="domain" description="ABC transmembrane type-1" evidence="8">
    <location>
        <begin position="84"/>
        <end position="285"/>
    </location>
</feature>
<keyword evidence="6 7" id="KW-0472">Membrane</keyword>
<feature type="transmembrane region" description="Helical" evidence="7">
    <location>
        <begin position="122"/>
        <end position="144"/>
    </location>
</feature>
<comment type="caution">
    <text evidence="9">The sequence shown here is derived from an EMBL/GenBank/DDBJ whole genome shotgun (WGS) entry which is preliminary data.</text>
</comment>
<dbReference type="SUPFAM" id="SSF161098">
    <property type="entry name" value="MetI-like"/>
    <property type="match status" value="1"/>
</dbReference>
<feature type="transmembrane region" description="Helical" evidence="7">
    <location>
        <begin position="150"/>
        <end position="171"/>
    </location>
</feature>
<evidence type="ECO:0000259" key="8">
    <source>
        <dbReference type="PROSITE" id="PS50928"/>
    </source>
</evidence>
<proteinExistence type="inferred from homology"/>
<evidence type="ECO:0000256" key="3">
    <source>
        <dbReference type="ARBA" id="ARBA00022475"/>
    </source>
</evidence>
<dbReference type="CDD" id="cd06261">
    <property type="entry name" value="TM_PBP2"/>
    <property type="match status" value="1"/>
</dbReference>
<keyword evidence="10" id="KW-1185">Reference proteome</keyword>
<organism evidence="9 10">
    <name type="scientific">Streptomyces pathocidini</name>
    <dbReference type="NCBI Taxonomy" id="1650571"/>
    <lineage>
        <taxon>Bacteria</taxon>
        <taxon>Bacillati</taxon>
        <taxon>Actinomycetota</taxon>
        <taxon>Actinomycetes</taxon>
        <taxon>Kitasatosporales</taxon>
        <taxon>Streptomycetaceae</taxon>
        <taxon>Streptomyces</taxon>
    </lineage>
</organism>
<sequence>MTALTRSERPAWKEKPKLPTQAAKGLALIVTVVAVVVPFWVVIATSFAPDQQVIENGGYAVWPKEWTFTAYERIFDQGQVTDSLMVSIGITLAGTLFSLASTVMLAYALARPGVVGGRPVMVMILFTFLFPAGMIPSFLVVNSLGLRNTYWALFLPVLVNAFNLVVMRGFFQGIPGELFESAKLDGAGELRILWTIVLPLSKAVIAVVGLFYAVGYWNDFFRALLYLDDSSKWPLQTLMRTYVTGLNNNKLIDVQGAAAEQVHYAPQTVNMAVVVLATVPILLVYPFIQRYFTKGVLTGAIKS</sequence>
<dbReference type="EMBL" id="JBIRWE010000005">
    <property type="protein sequence ID" value="MFI1965430.1"/>
    <property type="molecule type" value="Genomic_DNA"/>
</dbReference>